<gene>
    <name evidence="1" type="ORF">NYR54_01750</name>
</gene>
<evidence type="ECO:0000313" key="2">
    <source>
        <dbReference type="Proteomes" id="UP001149009"/>
    </source>
</evidence>
<keyword evidence="2" id="KW-1185">Reference proteome</keyword>
<organism evidence="1 2">
    <name type="scientific">Chelativorans petroleitrophicus</name>
    <dbReference type="NCBI Taxonomy" id="2975484"/>
    <lineage>
        <taxon>Bacteria</taxon>
        <taxon>Pseudomonadati</taxon>
        <taxon>Pseudomonadota</taxon>
        <taxon>Alphaproteobacteria</taxon>
        <taxon>Hyphomicrobiales</taxon>
        <taxon>Phyllobacteriaceae</taxon>
        <taxon>Chelativorans</taxon>
    </lineage>
</organism>
<dbReference type="Proteomes" id="UP001149009">
    <property type="component" value="Unassembled WGS sequence"/>
</dbReference>
<proteinExistence type="predicted"/>
<evidence type="ECO:0000313" key="1">
    <source>
        <dbReference type="EMBL" id="MCT8989020.1"/>
    </source>
</evidence>
<reference evidence="1" key="1">
    <citation type="submission" date="2022-08" db="EMBL/GenBank/DDBJ databases">
        <title>Chelativorans sichuanense sp. nov., a paraffin oil-degrading bacterium isolated from a mixture of oil-based drill cuttings and paddy soil.</title>
        <authorList>
            <person name="Yu J."/>
            <person name="Liu H."/>
            <person name="Chen Q."/>
        </authorList>
    </citation>
    <scope>NUCLEOTIDE SEQUENCE</scope>
    <source>
        <strain evidence="1">SCAU 2101</strain>
    </source>
</reference>
<dbReference type="RefSeq" id="WP_261513687.1">
    <property type="nucleotide sequence ID" value="NZ_JAODNV010000003.1"/>
</dbReference>
<name>A0A9X2X5A2_9HYPH</name>
<sequence length="172" mass="19287">MIYPDLTTYRGLNQSQIDWLLKAGVSVEAMVQPDAILIAHGRKAHDGRFEDDGEGPPWLAFIELEDCVYWQPRTGELCTWNGRAFALGEAAIDDAATYALDGWLNIFADPLDWLRAGRHGCVVVDWTQAFDRLRDAPRIAVAETILLQFRRHMQPPRLPEVAVIASTERAAA</sequence>
<accession>A0A9X2X5A2</accession>
<dbReference type="AlphaFoldDB" id="A0A9X2X5A2"/>
<comment type="caution">
    <text evidence="1">The sequence shown here is derived from an EMBL/GenBank/DDBJ whole genome shotgun (WGS) entry which is preliminary data.</text>
</comment>
<dbReference type="EMBL" id="JAODNV010000003">
    <property type="protein sequence ID" value="MCT8989020.1"/>
    <property type="molecule type" value="Genomic_DNA"/>
</dbReference>
<protein>
    <submittedName>
        <fullName evidence="1">Uncharacterized protein</fullName>
    </submittedName>
</protein>